<sequence length="93" mass="10805">MRNLRLKTKPEDNVDPLTAVELEQAEELWIKTAQKELHKRVKNKEFNMLSPFTDDKGILRVGGRVDKAIVTYDSKHPVLLPKNHHISYLITKD</sequence>
<comment type="caution">
    <text evidence="1">The sequence shown here is derived from an EMBL/GenBank/DDBJ whole genome shotgun (WGS) entry which is preliminary data.</text>
</comment>
<dbReference type="EMBL" id="CACRXK020001668">
    <property type="protein sequence ID" value="CAB3990481.1"/>
    <property type="molecule type" value="Genomic_DNA"/>
</dbReference>
<feature type="non-terminal residue" evidence="1">
    <location>
        <position position="93"/>
    </location>
</feature>
<evidence type="ECO:0000313" key="1">
    <source>
        <dbReference type="EMBL" id="CAB3990481.1"/>
    </source>
</evidence>
<protein>
    <submittedName>
        <fullName evidence="1">Transposon TX1 uncharacterized 149 kDa</fullName>
    </submittedName>
</protein>
<proteinExistence type="predicted"/>
<keyword evidence="2" id="KW-1185">Reference proteome</keyword>
<accession>A0A7D9HWF4</accession>
<dbReference type="AlphaFoldDB" id="A0A7D9HWF4"/>
<dbReference type="PANTHER" id="PTHR47331">
    <property type="entry name" value="PHD-TYPE DOMAIN-CONTAINING PROTEIN"/>
    <property type="match status" value="1"/>
</dbReference>
<gene>
    <name evidence="1" type="ORF">PACLA_8A016652</name>
</gene>
<organism evidence="1 2">
    <name type="scientific">Paramuricea clavata</name>
    <name type="common">Red gorgonian</name>
    <name type="synonym">Violescent sea-whip</name>
    <dbReference type="NCBI Taxonomy" id="317549"/>
    <lineage>
        <taxon>Eukaryota</taxon>
        <taxon>Metazoa</taxon>
        <taxon>Cnidaria</taxon>
        <taxon>Anthozoa</taxon>
        <taxon>Octocorallia</taxon>
        <taxon>Malacalcyonacea</taxon>
        <taxon>Plexauridae</taxon>
        <taxon>Paramuricea</taxon>
    </lineage>
</organism>
<dbReference type="Proteomes" id="UP001152795">
    <property type="component" value="Unassembled WGS sequence"/>
</dbReference>
<dbReference type="OrthoDB" id="8057979at2759"/>
<dbReference type="PANTHER" id="PTHR47331:SF6">
    <property type="entry name" value="DOUBLECORTIN DOMAIN-CONTAINING PROTEIN"/>
    <property type="match status" value="1"/>
</dbReference>
<reference evidence="1" key="1">
    <citation type="submission" date="2020-04" db="EMBL/GenBank/DDBJ databases">
        <authorList>
            <person name="Alioto T."/>
            <person name="Alioto T."/>
            <person name="Gomez Garrido J."/>
        </authorList>
    </citation>
    <scope>NUCLEOTIDE SEQUENCE</scope>
    <source>
        <strain evidence="1">A484AB</strain>
    </source>
</reference>
<evidence type="ECO:0000313" key="2">
    <source>
        <dbReference type="Proteomes" id="UP001152795"/>
    </source>
</evidence>
<name>A0A7D9HWF4_PARCT</name>